<reference evidence="1" key="1">
    <citation type="submission" date="2013-11" db="EMBL/GenBank/DDBJ databases">
        <title>Genome sequence of the fusiform rust pathogen reveals effectors for host alternation and coevolution with pine.</title>
        <authorList>
            <consortium name="DOE Joint Genome Institute"/>
            <person name="Smith K."/>
            <person name="Pendleton A."/>
            <person name="Kubisiak T."/>
            <person name="Anderson C."/>
            <person name="Salamov A."/>
            <person name="Aerts A."/>
            <person name="Riley R."/>
            <person name="Clum A."/>
            <person name="Lindquist E."/>
            <person name="Ence D."/>
            <person name="Campbell M."/>
            <person name="Kronenberg Z."/>
            <person name="Feau N."/>
            <person name="Dhillon B."/>
            <person name="Hamelin R."/>
            <person name="Burleigh J."/>
            <person name="Smith J."/>
            <person name="Yandell M."/>
            <person name="Nelson C."/>
            <person name="Grigoriev I."/>
            <person name="Davis J."/>
        </authorList>
    </citation>
    <scope>NUCLEOTIDE SEQUENCE</scope>
    <source>
        <strain evidence="1">G11</strain>
    </source>
</reference>
<gene>
    <name evidence="1" type="ORF">CROQUDRAFT_101142</name>
</gene>
<dbReference type="EMBL" id="MU167532">
    <property type="protein sequence ID" value="KAG0139720.1"/>
    <property type="molecule type" value="Genomic_DNA"/>
</dbReference>
<sequence>MATGDLPAIPSKRLEVKQLVCSSRSGSDSSFCRGVRLGVVDSRQQTGKLADVVFEFLWDSKTRSFSIRLYLFPPSYTTSSYYLYRTLLPCLLYTSDPIASSHYHCFTTLYTTTTCLPSSNSSSDRIRSDYSHLFVTTVRNLTIRI</sequence>
<organism evidence="1 2">
    <name type="scientific">Cronartium quercuum f. sp. fusiforme G11</name>
    <dbReference type="NCBI Taxonomy" id="708437"/>
    <lineage>
        <taxon>Eukaryota</taxon>
        <taxon>Fungi</taxon>
        <taxon>Dikarya</taxon>
        <taxon>Basidiomycota</taxon>
        <taxon>Pucciniomycotina</taxon>
        <taxon>Pucciniomycetes</taxon>
        <taxon>Pucciniales</taxon>
        <taxon>Coleosporiaceae</taxon>
        <taxon>Cronartium</taxon>
    </lineage>
</organism>
<proteinExistence type="predicted"/>
<accession>A0A9P6T5N2</accession>
<keyword evidence="2" id="KW-1185">Reference proteome</keyword>
<evidence type="ECO:0000313" key="1">
    <source>
        <dbReference type="EMBL" id="KAG0139720.1"/>
    </source>
</evidence>
<comment type="caution">
    <text evidence="1">The sequence shown here is derived from an EMBL/GenBank/DDBJ whole genome shotgun (WGS) entry which is preliminary data.</text>
</comment>
<name>A0A9P6T5N2_9BASI</name>
<protein>
    <submittedName>
        <fullName evidence="1">Uncharacterized protein</fullName>
    </submittedName>
</protein>
<dbReference type="Proteomes" id="UP000886653">
    <property type="component" value="Unassembled WGS sequence"/>
</dbReference>
<evidence type="ECO:0000313" key="2">
    <source>
        <dbReference type="Proteomes" id="UP000886653"/>
    </source>
</evidence>
<dbReference type="AlphaFoldDB" id="A0A9P6T5N2"/>